<evidence type="ECO:0000313" key="2">
    <source>
        <dbReference type="Proteomes" id="UP000001542"/>
    </source>
</evidence>
<dbReference type="SUPFAM" id="SSF48371">
    <property type="entry name" value="ARM repeat"/>
    <property type="match status" value="1"/>
</dbReference>
<dbReference type="VEuPathDB" id="TrichDB:TVAG_058510"/>
<accession>A2EQB1</accession>
<dbReference type="InParanoid" id="A2EQB1"/>
<keyword evidence="2" id="KW-1185">Reference proteome</keyword>
<reference evidence="1" key="1">
    <citation type="submission" date="2006-10" db="EMBL/GenBank/DDBJ databases">
        <authorList>
            <person name="Amadeo P."/>
            <person name="Zhao Q."/>
            <person name="Wortman J."/>
            <person name="Fraser-Liggett C."/>
            <person name="Carlton J."/>
        </authorList>
    </citation>
    <scope>NUCLEOTIDE SEQUENCE</scope>
    <source>
        <strain evidence="1">G3</strain>
    </source>
</reference>
<sequence>MNPSQENTLNIIYQGLHSTYPSIKSACCAFLFNYFKLEGEIQYLNVDEIILLLDSEPFVIGDFSCAIFCLQTYLHKTEVDLDFIANLKGKLESKYGGQYIQNALIITLIFEIMNSQQISLDILVDPSKMDAFAWLERGIQYSNDEIRMGALALCEKLFAMAESDSQLKEMRQMFFDKSINDYLDEFENEENDPELSERLDLFKSKYFNDSDNEA</sequence>
<gene>
    <name evidence="1" type="ORF">TVAG_058510</name>
</gene>
<dbReference type="AlphaFoldDB" id="A2EQB1"/>
<dbReference type="RefSeq" id="XP_001317417.1">
    <property type="nucleotide sequence ID" value="XM_001317382.1"/>
</dbReference>
<name>A2EQB1_TRIV3</name>
<protein>
    <submittedName>
        <fullName evidence="1">Uncharacterized protein</fullName>
    </submittedName>
</protein>
<dbReference type="EMBL" id="DS113455">
    <property type="protein sequence ID" value="EAY05194.1"/>
    <property type="molecule type" value="Genomic_DNA"/>
</dbReference>
<proteinExistence type="predicted"/>
<organism evidence="1 2">
    <name type="scientific">Trichomonas vaginalis (strain ATCC PRA-98 / G3)</name>
    <dbReference type="NCBI Taxonomy" id="412133"/>
    <lineage>
        <taxon>Eukaryota</taxon>
        <taxon>Metamonada</taxon>
        <taxon>Parabasalia</taxon>
        <taxon>Trichomonadida</taxon>
        <taxon>Trichomonadidae</taxon>
        <taxon>Trichomonas</taxon>
    </lineage>
</organism>
<reference evidence="1" key="2">
    <citation type="journal article" date="2007" name="Science">
        <title>Draft genome sequence of the sexually transmitted pathogen Trichomonas vaginalis.</title>
        <authorList>
            <person name="Carlton J.M."/>
            <person name="Hirt R.P."/>
            <person name="Silva J.C."/>
            <person name="Delcher A.L."/>
            <person name="Schatz M."/>
            <person name="Zhao Q."/>
            <person name="Wortman J.R."/>
            <person name="Bidwell S.L."/>
            <person name="Alsmark U.C.M."/>
            <person name="Besteiro S."/>
            <person name="Sicheritz-Ponten T."/>
            <person name="Noel C.J."/>
            <person name="Dacks J.B."/>
            <person name="Foster P.G."/>
            <person name="Simillion C."/>
            <person name="Van de Peer Y."/>
            <person name="Miranda-Saavedra D."/>
            <person name="Barton G.J."/>
            <person name="Westrop G.D."/>
            <person name="Mueller S."/>
            <person name="Dessi D."/>
            <person name="Fiori P.L."/>
            <person name="Ren Q."/>
            <person name="Paulsen I."/>
            <person name="Zhang H."/>
            <person name="Bastida-Corcuera F.D."/>
            <person name="Simoes-Barbosa A."/>
            <person name="Brown M.T."/>
            <person name="Hayes R.D."/>
            <person name="Mukherjee M."/>
            <person name="Okumura C.Y."/>
            <person name="Schneider R."/>
            <person name="Smith A.J."/>
            <person name="Vanacova S."/>
            <person name="Villalvazo M."/>
            <person name="Haas B.J."/>
            <person name="Pertea M."/>
            <person name="Feldblyum T.V."/>
            <person name="Utterback T.R."/>
            <person name="Shu C.L."/>
            <person name="Osoegawa K."/>
            <person name="de Jong P.J."/>
            <person name="Hrdy I."/>
            <person name="Horvathova L."/>
            <person name="Zubacova Z."/>
            <person name="Dolezal P."/>
            <person name="Malik S.B."/>
            <person name="Logsdon J.M. Jr."/>
            <person name="Henze K."/>
            <person name="Gupta A."/>
            <person name="Wang C.C."/>
            <person name="Dunne R.L."/>
            <person name="Upcroft J.A."/>
            <person name="Upcroft P."/>
            <person name="White O."/>
            <person name="Salzberg S.L."/>
            <person name="Tang P."/>
            <person name="Chiu C.-H."/>
            <person name="Lee Y.-S."/>
            <person name="Embley T.M."/>
            <person name="Coombs G.H."/>
            <person name="Mottram J.C."/>
            <person name="Tachezy J."/>
            <person name="Fraser-Liggett C.M."/>
            <person name="Johnson P.J."/>
        </authorList>
    </citation>
    <scope>NUCLEOTIDE SEQUENCE [LARGE SCALE GENOMIC DNA]</scope>
    <source>
        <strain evidence="1">G3</strain>
    </source>
</reference>
<dbReference type="KEGG" id="tva:4763060"/>
<dbReference type="InterPro" id="IPR016024">
    <property type="entry name" value="ARM-type_fold"/>
</dbReference>
<evidence type="ECO:0000313" key="1">
    <source>
        <dbReference type="EMBL" id="EAY05194.1"/>
    </source>
</evidence>
<dbReference type="VEuPathDB" id="TrichDB:TVAGG3_0586890"/>
<dbReference type="Proteomes" id="UP000001542">
    <property type="component" value="Unassembled WGS sequence"/>
</dbReference>